<dbReference type="AlphaFoldDB" id="A0A225UZN7"/>
<dbReference type="InterPro" id="IPR051320">
    <property type="entry name" value="Viral_Replic_Matur_Polypro"/>
</dbReference>
<dbReference type="PANTHER" id="PTHR33064:SF37">
    <property type="entry name" value="RIBONUCLEASE H"/>
    <property type="match status" value="1"/>
</dbReference>
<evidence type="ECO:0000313" key="5">
    <source>
        <dbReference type="Proteomes" id="UP000198211"/>
    </source>
</evidence>
<dbReference type="InterPro" id="IPR000477">
    <property type="entry name" value="RT_dom"/>
</dbReference>
<name>A0A225UZN7_9STRA</name>
<keyword evidence="4" id="KW-0548">Nucleotidyltransferase</keyword>
<evidence type="ECO:0000256" key="1">
    <source>
        <dbReference type="SAM" id="MobiDB-lite"/>
    </source>
</evidence>
<dbReference type="InterPro" id="IPR041577">
    <property type="entry name" value="RT_RNaseH_2"/>
</dbReference>
<accession>A0A225UZN7</accession>
<protein>
    <submittedName>
        <fullName evidence="4">Reverse transcriptase</fullName>
    </submittedName>
</protein>
<dbReference type="InterPro" id="IPR043502">
    <property type="entry name" value="DNA/RNA_pol_sf"/>
</dbReference>
<keyword evidence="4" id="KW-0695">RNA-directed DNA polymerase</keyword>
<dbReference type="SUPFAM" id="SSF56672">
    <property type="entry name" value="DNA/RNA polymerases"/>
    <property type="match status" value="1"/>
</dbReference>
<sequence>MDPPPAIEDQPDASDLDLTWSSDQDYDECVYYHEGSDLYAEDVDGQMAVLPEVPVTTEDVKIEDIQLCGSDDQTPEEIDRLRQRIWKFRHLLIGKGNALPPATRDIVRDIDVGGARPIVLKEKLADLIKGLLSAKMVNYSRSPWASPIVVIIKKNEVISGCALINSLTQLMIYPMPLIKDLLDDLESTLWYRSLDMASRFWVVKMTDHARLISAVITPFGLFEWNRMPFGASQIYQRMIDNAPYGFTRIPKSEDHGNTLDVFEDGEPVDPGKPSVLERRSYIDDIPIPANNWDQLCDRVEGLLAACDKWNVSISVVKSFWRMPKVGYLGHKVSHNGLEANPKDLSALADLAFPGSFRVMQSFLGSLNYYSRFIEDLRFMRQFCMNYEKSTCCDGERGYPSADSTRVGSRERESRITGISRGRPPKDLDLEAPDPTEVGPRWIHAHRSFSVLKTKIATTPILRHFDPDRRATVVAYASDWPISGSLMQEYDQIYYPVMFASRTLKSNELKYRIAEKEVLALLRILDLNYNAREGHPVHERLGQWAFLLSQWTLEITKCVKEEDESLGALAARITPRSQVDKALISIAPKKEPRRKI</sequence>
<proteinExistence type="predicted"/>
<dbReference type="Pfam" id="PF17919">
    <property type="entry name" value="RT_RNaseH_2"/>
    <property type="match status" value="1"/>
</dbReference>
<evidence type="ECO:0000259" key="3">
    <source>
        <dbReference type="Pfam" id="PF17919"/>
    </source>
</evidence>
<feature type="domain" description="Reverse transcriptase" evidence="2">
    <location>
        <begin position="164"/>
        <end position="332"/>
    </location>
</feature>
<dbReference type="EMBL" id="NBNE01009457">
    <property type="protein sequence ID" value="OWY98393.1"/>
    <property type="molecule type" value="Genomic_DNA"/>
</dbReference>
<feature type="domain" description="Reverse transcriptase/retrotransposon-derived protein RNase H-like" evidence="3">
    <location>
        <begin position="445"/>
        <end position="526"/>
    </location>
</feature>
<evidence type="ECO:0000259" key="2">
    <source>
        <dbReference type="Pfam" id="PF00078"/>
    </source>
</evidence>
<dbReference type="Gene3D" id="3.10.10.10">
    <property type="entry name" value="HIV Type 1 Reverse Transcriptase, subunit A, domain 1"/>
    <property type="match status" value="1"/>
</dbReference>
<organism evidence="4 5">
    <name type="scientific">Phytophthora megakarya</name>
    <dbReference type="NCBI Taxonomy" id="4795"/>
    <lineage>
        <taxon>Eukaryota</taxon>
        <taxon>Sar</taxon>
        <taxon>Stramenopiles</taxon>
        <taxon>Oomycota</taxon>
        <taxon>Peronosporomycetes</taxon>
        <taxon>Peronosporales</taxon>
        <taxon>Peronosporaceae</taxon>
        <taxon>Phytophthora</taxon>
    </lineage>
</organism>
<evidence type="ECO:0000313" key="4">
    <source>
        <dbReference type="EMBL" id="OWY98393.1"/>
    </source>
</evidence>
<dbReference type="InterPro" id="IPR043128">
    <property type="entry name" value="Rev_trsase/Diguanyl_cyclase"/>
</dbReference>
<feature type="region of interest" description="Disordered" evidence="1">
    <location>
        <begin position="398"/>
        <end position="432"/>
    </location>
</feature>
<keyword evidence="5" id="KW-1185">Reference proteome</keyword>
<dbReference type="Pfam" id="PF00078">
    <property type="entry name" value="RVT_1"/>
    <property type="match status" value="1"/>
</dbReference>
<reference evidence="5" key="1">
    <citation type="submission" date="2017-03" db="EMBL/GenBank/DDBJ databases">
        <title>Phytopthora megakarya and P. palmivora, two closely related causual agents of cacao black pod achieved similar genome size and gene model numbers by different mechanisms.</title>
        <authorList>
            <person name="Ali S."/>
            <person name="Shao J."/>
            <person name="Larry D.J."/>
            <person name="Kronmiller B."/>
            <person name="Shen D."/>
            <person name="Strem M.D."/>
            <person name="Melnick R.L."/>
            <person name="Guiltinan M.J."/>
            <person name="Tyler B.M."/>
            <person name="Meinhardt L.W."/>
            <person name="Bailey B.A."/>
        </authorList>
    </citation>
    <scope>NUCLEOTIDE SEQUENCE [LARGE SCALE GENOMIC DNA]</scope>
    <source>
        <strain evidence="5">zdho120</strain>
    </source>
</reference>
<dbReference type="PANTHER" id="PTHR33064">
    <property type="entry name" value="POL PROTEIN"/>
    <property type="match status" value="1"/>
</dbReference>
<keyword evidence="4" id="KW-0808">Transferase</keyword>
<comment type="caution">
    <text evidence="4">The sequence shown here is derived from an EMBL/GenBank/DDBJ whole genome shotgun (WGS) entry which is preliminary data.</text>
</comment>
<dbReference type="STRING" id="4795.A0A225UZN7"/>
<gene>
    <name evidence="4" type="ORF">PHMEG_00030857</name>
</gene>
<dbReference type="Proteomes" id="UP000198211">
    <property type="component" value="Unassembled WGS sequence"/>
</dbReference>
<dbReference type="GO" id="GO:0003964">
    <property type="term" value="F:RNA-directed DNA polymerase activity"/>
    <property type="evidence" value="ECO:0007669"/>
    <property type="project" value="UniProtKB-KW"/>
</dbReference>
<dbReference type="Gene3D" id="3.30.70.270">
    <property type="match status" value="2"/>
</dbReference>
<dbReference type="CDD" id="cd01647">
    <property type="entry name" value="RT_LTR"/>
    <property type="match status" value="1"/>
</dbReference>